<dbReference type="Proteomes" id="UP000201555">
    <property type="component" value="Segment"/>
</dbReference>
<evidence type="ECO:0000313" key="4">
    <source>
        <dbReference type="EMBL" id="ABI23187.1"/>
    </source>
</evidence>
<dbReference type="KEGG" id="vg:5179520"/>
<protein>
    <submittedName>
        <fullName evidence="4">CPm</fullName>
    </submittedName>
</protein>
<keyword evidence="5" id="KW-1185">Reference proteome</keyword>
<evidence type="ECO:0000256" key="2">
    <source>
        <dbReference type="ARBA" id="ARBA00022561"/>
    </source>
</evidence>
<accession>Q0GK49</accession>
<dbReference type="RefSeq" id="YP_762627.1">
    <property type="nucleotide sequence ID" value="NC_008366.1"/>
</dbReference>
<name>Q0GK49_9CLOS</name>
<evidence type="ECO:0000256" key="3">
    <source>
        <dbReference type="ARBA" id="ARBA00022844"/>
    </source>
</evidence>
<keyword evidence="3" id="KW-0946">Virion</keyword>
<comment type="subcellular location">
    <subcellularLocation>
        <location evidence="1">Virion</location>
    </subcellularLocation>
</comment>
<dbReference type="GO" id="GO:0019028">
    <property type="term" value="C:viral capsid"/>
    <property type="evidence" value="ECO:0007669"/>
    <property type="project" value="UniProtKB-KW"/>
</dbReference>
<dbReference type="InterPro" id="IPR002679">
    <property type="entry name" value="Closter_coat"/>
</dbReference>
<proteinExistence type="predicted"/>
<dbReference type="OrthoDB" id="21878at10239"/>
<organism evidence="4 5">
    <name type="scientific">Strawberry chlorotic fleck-associated virus</name>
    <dbReference type="NCBI Taxonomy" id="399314"/>
    <lineage>
        <taxon>Viruses</taxon>
        <taxon>Riboviria</taxon>
        <taxon>Orthornavirae</taxon>
        <taxon>Kitrinoviricota</taxon>
        <taxon>Alsuviricetes</taxon>
        <taxon>Martellivirales</taxon>
        <taxon>Closteroviridae</taxon>
        <taxon>Closterovirus</taxon>
        <taxon>Closterovirus fragariae</taxon>
    </lineage>
</organism>
<dbReference type="Pfam" id="PF01785">
    <property type="entry name" value="Closter_coat"/>
    <property type="match status" value="1"/>
</dbReference>
<dbReference type="GeneID" id="5179520"/>
<evidence type="ECO:0000313" key="5">
    <source>
        <dbReference type="Proteomes" id="UP000201555"/>
    </source>
</evidence>
<sequence>MALVNSEVSALQSNELSTNNNAIPNSLDSVLVLSSISESSIDHYTSEEIPKVLNDLQTFLITKYSIRPEHILSHAAMIVKRAATISTSMEARLVPGSHISYDLKTSDGTVLHYKLEDTVVFGYIRTWKDEVSNPNPVRKLRCTLEILHEWLAHKRPEIYETKRTTKLGLPKGKAYLGADFLSGNVSTLSEHDRAILLRSSEVALNRPSKSPKVSLTSLYDMVKEF</sequence>
<evidence type="ECO:0000256" key="1">
    <source>
        <dbReference type="ARBA" id="ARBA00004328"/>
    </source>
</evidence>
<dbReference type="EMBL" id="DQ860839">
    <property type="protein sequence ID" value="ABI23187.1"/>
    <property type="molecule type" value="Genomic_RNA"/>
</dbReference>
<keyword evidence="2" id="KW-0167">Capsid protein</keyword>
<reference evidence="4 5" key="1">
    <citation type="journal article" date="2007" name="Virus Res.">
        <title>Strawberry chlorotic fleck: identification and characterization of a novel Closterovirus associated with the disease.</title>
        <authorList>
            <person name="Tzanetakis I.E."/>
            <person name="Martin R.R."/>
        </authorList>
    </citation>
    <scope>NUCLEOTIDE SEQUENCE [LARGE SCALE GENOMIC DNA]</scope>
</reference>